<keyword evidence="3" id="KW-1185">Reference proteome</keyword>
<name>A0A445M6Q0_GLYSO</name>
<reference evidence="2 3" key="1">
    <citation type="submission" date="2018-09" db="EMBL/GenBank/DDBJ databases">
        <title>A high-quality reference genome of wild soybean provides a powerful tool to mine soybean genomes.</title>
        <authorList>
            <person name="Xie M."/>
            <person name="Chung C.Y.L."/>
            <person name="Li M.-W."/>
            <person name="Wong F.-L."/>
            <person name="Chan T.-F."/>
            <person name="Lam H.-M."/>
        </authorList>
    </citation>
    <scope>NUCLEOTIDE SEQUENCE [LARGE SCALE GENOMIC DNA]</scope>
    <source>
        <strain evidence="3">cv. W05</strain>
        <tissue evidence="2">Hypocotyl of etiolated seedlings</tissue>
    </source>
</reference>
<comment type="caution">
    <text evidence="2">The sequence shown here is derived from an EMBL/GenBank/DDBJ whole genome shotgun (WGS) entry which is preliminary data.</text>
</comment>
<keyword evidence="1" id="KW-0812">Transmembrane</keyword>
<dbReference type="PANTHER" id="PTHR38925:SF1">
    <property type="entry name" value="PROTEIN, PUTATIVE-RELATED"/>
    <property type="match status" value="1"/>
</dbReference>
<evidence type="ECO:0000313" key="3">
    <source>
        <dbReference type="Proteomes" id="UP000289340"/>
    </source>
</evidence>
<dbReference type="AlphaFoldDB" id="A0A445M6Q0"/>
<feature type="transmembrane region" description="Helical" evidence="1">
    <location>
        <begin position="20"/>
        <end position="37"/>
    </location>
</feature>
<evidence type="ECO:0000313" key="2">
    <source>
        <dbReference type="EMBL" id="RZC31061.1"/>
    </source>
</evidence>
<sequence>MGLHMVAVAKFHLHVARHSVGPVVAWTVCPIAFKLLLSLRMFREEALYSTRFFFFRLGQIVFNRNGTRLERAFRLMLQTFTSTTTAPTTQQEEQLNQDTFNTLLTLTL</sequence>
<proteinExistence type="predicted"/>
<evidence type="ECO:0000256" key="1">
    <source>
        <dbReference type="SAM" id="Phobius"/>
    </source>
</evidence>
<organism evidence="2 3">
    <name type="scientific">Glycine soja</name>
    <name type="common">Wild soybean</name>
    <dbReference type="NCBI Taxonomy" id="3848"/>
    <lineage>
        <taxon>Eukaryota</taxon>
        <taxon>Viridiplantae</taxon>
        <taxon>Streptophyta</taxon>
        <taxon>Embryophyta</taxon>
        <taxon>Tracheophyta</taxon>
        <taxon>Spermatophyta</taxon>
        <taxon>Magnoliopsida</taxon>
        <taxon>eudicotyledons</taxon>
        <taxon>Gunneridae</taxon>
        <taxon>Pentapetalae</taxon>
        <taxon>rosids</taxon>
        <taxon>fabids</taxon>
        <taxon>Fabales</taxon>
        <taxon>Fabaceae</taxon>
        <taxon>Papilionoideae</taxon>
        <taxon>50 kb inversion clade</taxon>
        <taxon>NPAAA clade</taxon>
        <taxon>indigoferoid/millettioid clade</taxon>
        <taxon>Phaseoleae</taxon>
        <taxon>Glycine</taxon>
        <taxon>Glycine subgen. Soja</taxon>
    </lineage>
</organism>
<dbReference type="EMBL" id="QZWG01000001">
    <property type="protein sequence ID" value="RZC31061.1"/>
    <property type="molecule type" value="Genomic_DNA"/>
</dbReference>
<protein>
    <submittedName>
        <fullName evidence="2">Uncharacterized protein</fullName>
    </submittedName>
</protein>
<dbReference type="Proteomes" id="UP000289340">
    <property type="component" value="Chromosome 1"/>
</dbReference>
<keyword evidence="1" id="KW-0472">Membrane</keyword>
<dbReference type="PANTHER" id="PTHR38925">
    <property type="entry name" value="PROTEIN, PUTATIVE-RELATED"/>
    <property type="match status" value="1"/>
</dbReference>
<keyword evidence="1" id="KW-1133">Transmembrane helix</keyword>
<accession>A0A445M6Q0</accession>
<gene>
    <name evidence="2" type="ORF">D0Y65_002183</name>
</gene>